<proteinExistence type="predicted"/>
<accession>A0A437AQ57</accession>
<protein>
    <submittedName>
        <fullName evidence="2">Man1-Src1p-C-terminal domain-containing protein</fullName>
    </submittedName>
</protein>
<organism evidence="2 3">
    <name type="scientific">Tubulinosema ratisbonensis</name>
    <dbReference type="NCBI Taxonomy" id="291195"/>
    <lineage>
        <taxon>Eukaryota</taxon>
        <taxon>Fungi</taxon>
        <taxon>Fungi incertae sedis</taxon>
        <taxon>Microsporidia</taxon>
        <taxon>Tubulinosematoidea</taxon>
        <taxon>Tubulinosematidae</taxon>
        <taxon>Tubulinosema</taxon>
    </lineage>
</organism>
<dbReference type="OrthoDB" id="5376590at2759"/>
<dbReference type="Proteomes" id="UP000282876">
    <property type="component" value="Unassembled WGS sequence"/>
</dbReference>
<reference evidence="2 3" key="1">
    <citation type="submission" date="2018-10" db="EMBL/GenBank/DDBJ databases">
        <title>Draft genome sequence of the microsporidian Tubulinosema ratisbonensis.</title>
        <authorList>
            <person name="Polonais V."/>
            <person name="Peyretaillade E."/>
            <person name="Niehus S."/>
            <person name="Wawrzyniak I."/>
            <person name="Franchet A."/>
            <person name="Gaspin C."/>
            <person name="Reichstadt M."/>
            <person name="Belser C."/>
            <person name="Labadie K."/>
            <person name="Delbac F."/>
            <person name="Ferrandon D."/>
        </authorList>
    </citation>
    <scope>NUCLEOTIDE SEQUENCE [LARGE SCALE GENOMIC DNA]</scope>
    <source>
        <strain evidence="2 3">Franzen</strain>
    </source>
</reference>
<feature type="compositionally biased region" description="Basic residues" evidence="1">
    <location>
        <begin position="89"/>
        <end position="102"/>
    </location>
</feature>
<dbReference type="AlphaFoldDB" id="A0A437AQ57"/>
<evidence type="ECO:0000313" key="3">
    <source>
        <dbReference type="Proteomes" id="UP000282876"/>
    </source>
</evidence>
<dbReference type="Gene3D" id="1.10.720.40">
    <property type="match status" value="1"/>
</dbReference>
<dbReference type="EMBL" id="RCSS01000026">
    <property type="protein sequence ID" value="RVD93385.1"/>
    <property type="molecule type" value="Genomic_DNA"/>
</dbReference>
<name>A0A437AQ57_9MICR</name>
<feature type="non-terminal residue" evidence="2">
    <location>
        <position position="102"/>
    </location>
</feature>
<sequence>MRDKPNKSDYLDKSFDYTKLTKDQIREILFDNNIKDIPPVTSKKDIFIDFYKKNIYDKIDLLKQQVMPNDEGIEDEDKKTTENVDLFRKKSPMHKKLTNHND</sequence>
<dbReference type="InterPro" id="IPR011015">
    <property type="entry name" value="LEM/LEM-like_dom_sf"/>
</dbReference>
<keyword evidence="3" id="KW-1185">Reference proteome</keyword>
<dbReference type="VEuPathDB" id="MicrosporidiaDB:TUBRATIS_000850"/>
<gene>
    <name evidence="2" type="ORF">TUBRATIS_000850</name>
</gene>
<comment type="caution">
    <text evidence="2">The sequence shown here is derived from an EMBL/GenBank/DDBJ whole genome shotgun (WGS) entry which is preliminary data.</text>
</comment>
<evidence type="ECO:0000256" key="1">
    <source>
        <dbReference type="SAM" id="MobiDB-lite"/>
    </source>
</evidence>
<evidence type="ECO:0000313" key="2">
    <source>
        <dbReference type="EMBL" id="RVD93385.1"/>
    </source>
</evidence>
<feature type="region of interest" description="Disordered" evidence="1">
    <location>
        <begin position="70"/>
        <end position="102"/>
    </location>
</feature>
<feature type="compositionally biased region" description="Basic and acidic residues" evidence="1">
    <location>
        <begin position="76"/>
        <end position="88"/>
    </location>
</feature>